<dbReference type="EMBL" id="CAFBLM010000004">
    <property type="protein sequence ID" value="CAB4860282.1"/>
    <property type="molecule type" value="Genomic_DNA"/>
</dbReference>
<dbReference type="AlphaFoldDB" id="A0A6J7CNZ2"/>
<proteinExistence type="predicted"/>
<accession>A0A6J7CNZ2</accession>
<protein>
    <submittedName>
        <fullName evidence="2">Unannotated protein</fullName>
    </submittedName>
</protein>
<sequence length="142" mass="15039">MSFLYDDSLPSQAKADNSALVRRIGLSLVVLAAILIVGCTLGQGSAGLIGSVVGLTIVFTFFGLDVLALWRTRSWPALNVSALMVGLYVVKLLLVLLTLLVLRHRSGIDHPSLIVSVIVGSLGASIAGVILWSRVKISYVIP</sequence>
<keyword evidence="1" id="KW-0472">Membrane</keyword>
<evidence type="ECO:0000313" key="2">
    <source>
        <dbReference type="EMBL" id="CAB4860282.1"/>
    </source>
</evidence>
<keyword evidence="1" id="KW-0812">Transmembrane</keyword>
<name>A0A6J7CNZ2_9ZZZZ</name>
<reference evidence="2" key="1">
    <citation type="submission" date="2020-05" db="EMBL/GenBank/DDBJ databases">
        <authorList>
            <person name="Chiriac C."/>
            <person name="Salcher M."/>
            <person name="Ghai R."/>
            <person name="Kavagutti S V."/>
        </authorList>
    </citation>
    <scope>NUCLEOTIDE SEQUENCE</scope>
</reference>
<feature type="transmembrane region" description="Helical" evidence="1">
    <location>
        <begin position="48"/>
        <end position="70"/>
    </location>
</feature>
<feature type="transmembrane region" description="Helical" evidence="1">
    <location>
        <begin position="113"/>
        <end position="132"/>
    </location>
</feature>
<keyword evidence="1" id="KW-1133">Transmembrane helix</keyword>
<organism evidence="2">
    <name type="scientific">freshwater metagenome</name>
    <dbReference type="NCBI Taxonomy" id="449393"/>
    <lineage>
        <taxon>unclassified sequences</taxon>
        <taxon>metagenomes</taxon>
        <taxon>ecological metagenomes</taxon>
    </lineage>
</organism>
<feature type="transmembrane region" description="Helical" evidence="1">
    <location>
        <begin position="82"/>
        <end position="101"/>
    </location>
</feature>
<gene>
    <name evidence="2" type="ORF">UFOPK3401_00208</name>
</gene>
<feature type="transmembrane region" description="Helical" evidence="1">
    <location>
        <begin position="20"/>
        <end position="41"/>
    </location>
</feature>
<evidence type="ECO:0000256" key="1">
    <source>
        <dbReference type="SAM" id="Phobius"/>
    </source>
</evidence>